<dbReference type="EMBL" id="CP001618">
    <property type="protein sequence ID" value="ACQ81039.1"/>
    <property type="molecule type" value="Genomic_DNA"/>
</dbReference>
<evidence type="ECO:0000313" key="2">
    <source>
        <dbReference type="Proteomes" id="UP000007962"/>
    </source>
</evidence>
<dbReference type="OrthoDB" id="4548523at2"/>
<dbReference type="Pfam" id="PF04978">
    <property type="entry name" value="MST"/>
    <property type="match status" value="1"/>
</dbReference>
<protein>
    <recommendedName>
        <fullName evidence="3">Mini-circle protein</fullName>
    </recommendedName>
</protein>
<dbReference type="InterPro" id="IPR034660">
    <property type="entry name" value="DinB/YfiT-like"/>
</dbReference>
<sequence length="164" mass="17813">MTSEQERAALLLALGSARRHVLDQAAGMDEAQLRAVVAPSGWSTLGLLRHLTLSDERYWFEVVVAGGPLDFWPEGPNGDWVVADDEDPDAVLTAYRHAIATSDRILAGVDLDAPPRRPEPGWADSGAFPTVRSVVLHVIVETSTHAGQLDLVREVLDGHQHLVL</sequence>
<dbReference type="Gene3D" id="1.20.120.450">
    <property type="entry name" value="dinb family like domain"/>
    <property type="match status" value="1"/>
</dbReference>
<dbReference type="STRING" id="471853.Bcav_2794"/>
<keyword evidence="2" id="KW-1185">Reference proteome</keyword>
<gene>
    <name evidence="1" type="ordered locus">Bcav_2794</name>
</gene>
<dbReference type="HOGENOM" id="CLU_097062_2_1_11"/>
<name>C5BYD9_BEUC1</name>
<dbReference type="Proteomes" id="UP000007962">
    <property type="component" value="Chromosome"/>
</dbReference>
<dbReference type="InterPro" id="IPR007061">
    <property type="entry name" value="MST-like"/>
</dbReference>
<accession>C5BYD9</accession>
<reference evidence="1 2" key="1">
    <citation type="journal article" date="2009" name="Stand. Genomic Sci.">
        <title>Complete genome sequence of Beutenbergia cavernae type strain (HKI 0122).</title>
        <authorList>
            <person name="Land M."/>
            <person name="Pukall R."/>
            <person name="Abt B."/>
            <person name="Goker M."/>
            <person name="Rohde M."/>
            <person name="Glavina Del Rio T."/>
            <person name="Tice H."/>
            <person name="Copeland A."/>
            <person name="Cheng J.F."/>
            <person name="Lucas S."/>
            <person name="Chen F."/>
            <person name="Nolan M."/>
            <person name="Bruce D."/>
            <person name="Goodwin L."/>
            <person name="Pitluck S."/>
            <person name="Ivanova N."/>
            <person name="Mavromatis K."/>
            <person name="Ovchinnikova G."/>
            <person name="Pati A."/>
            <person name="Chen A."/>
            <person name="Palaniappan K."/>
            <person name="Hauser L."/>
            <person name="Chang Y.J."/>
            <person name="Jefferies C.C."/>
            <person name="Saunders E."/>
            <person name="Brettin T."/>
            <person name="Detter J.C."/>
            <person name="Han C."/>
            <person name="Chain P."/>
            <person name="Bristow J."/>
            <person name="Eisen J.A."/>
            <person name="Markowitz V."/>
            <person name="Hugenholtz P."/>
            <person name="Kyrpides N.C."/>
            <person name="Klenk H.P."/>
            <person name="Lapidus A."/>
        </authorList>
    </citation>
    <scope>NUCLEOTIDE SEQUENCE [LARGE SCALE GENOMIC DNA]</scope>
    <source>
        <strain evidence="2">ATCC BAA-8 / DSM 12333 / NBRC 16432</strain>
    </source>
</reference>
<proteinExistence type="predicted"/>
<organism evidence="1 2">
    <name type="scientific">Beutenbergia cavernae (strain ATCC BAA-8 / DSM 12333 / CCUG 43141 / JCM 11478 / NBRC 16432 / NCIMB 13614 / HKI 0122)</name>
    <dbReference type="NCBI Taxonomy" id="471853"/>
    <lineage>
        <taxon>Bacteria</taxon>
        <taxon>Bacillati</taxon>
        <taxon>Actinomycetota</taxon>
        <taxon>Actinomycetes</taxon>
        <taxon>Micrococcales</taxon>
        <taxon>Beutenbergiaceae</taxon>
        <taxon>Beutenbergia</taxon>
    </lineage>
</organism>
<dbReference type="AlphaFoldDB" id="C5BYD9"/>
<evidence type="ECO:0000313" key="1">
    <source>
        <dbReference type="EMBL" id="ACQ81039.1"/>
    </source>
</evidence>
<dbReference type="RefSeq" id="WP_015883279.1">
    <property type="nucleotide sequence ID" value="NC_012669.1"/>
</dbReference>
<dbReference type="SUPFAM" id="SSF109854">
    <property type="entry name" value="DinB/YfiT-like putative metalloenzymes"/>
    <property type="match status" value="1"/>
</dbReference>
<dbReference type="KEGG" id="bcv:Bcav_2794"/>
<dbReference type="eggNOG" id="COG2318">
    <property type="taxonomic scope" value="Bacteria"/>
</dbReference>
<evidence type="ECO:0008006" key="3">
    <source>
        <dbReference type="Google" id="ProtNLM"/>
    </source>
</evidence>